<dbReference type="Gene3D" id="1.10.357.10">
    <property type="entry name" value="Tetracycline Repressor, domain 2"/>
    <property type="match status" value="1"/>
</dbReference>
<keyword evidence="2" id="KW-1185">Reference proteome</keyword>
<dbReference type="InterPro" id="IPR009057">
    <property type="entry name" value="Homeodomain-like_sf"/>
</dbReference>
<organism evidence="1 2">
    <name type="scientific">Blautia producta</name>
    <dbReference type="NCBI Taxonomy" id="33035"/>
    <lineage>
        <taxon>Bacteria</taxon>
        <taxon>Bacillati</taxon>
        <taxon>Bacillota</taxon>
        <taxon>Clostridia</taxon>
        <taxon>Lachnospirales</taxon>
        <taxon>Lachnospiraceae</taxon>
        <taxon>Blautia</taxon>
    </lineage>
</organism>
<dbReference type="Proteomes" id="UP001325248">
    <property type="component" value="Chromosome"/>
</dbReference>
<sequence>MPAKAKVSKEMIVDAAFEIARKEGMENINARTVSEKLNCSTQPVMYHFATIEELKKAVYAKADCYHSEYLMKIKDPQKGTMLGIGLNYIRFAIEEPHLFRFLFQSNFFTGTTLLEMIDAEELTPVISAMQGAIGGSIEQVKEIFLMVFLFAHGYASIIANNSLEYDEELIKSHIERAYRSAILAVQEETK</sequence>
<reference evidence="1" key="1">
    <citation type="submission" date="2023-10" db="EMBL/GenBank/DDBJ databases">
        <title>Genome sequence of Blautia coccoides DSM 935.</title>
        <authorList>
            <person name="Boeer T."/>
            <person name="Bengelsdorf F.R."/>
            <person name="Daniel R."/>
            <person name="Poehlein A."/>
        </authorList>
    </citation>
    <scope>NUCLEOTIDE SEQUENCE [LARGE SCALE GENOMIC DNA]</scope>
    <source>
        <strain evidence="1">DSM 935</strain>
    </source>
</reference>
<dbReference type="InterPro" id="IPR036271">
    <property type="entry name" value="Tet_transcr_reg_TetR-rel_C_sf"/>
</dbReference>
<dbReference type="SUPFAM" id="SSF48498">
    <property type="entry name" value="Tetracyclin repressor-like, C-terminal domain"/>
    <property type="match status" value="1"/>
</dbReference>
<evidence type="ECO:0000313" key="1">
    <source>
        <dbReference type="EMBL" id="WPX73458.1"/>
    </source>
</evidence>
<dbReference type="EMBL" id="CP136422">
    <property type="protein sequence ID" value="WPX73458.1"/>
    <property type="molecule type" value="Genomic_DNA"/>
</dbReference>
<name>A0ABZ0UA11_9FIRM</name>
<accession>A0ABZ0UA11</accession>
<evidence type="ECO:0000313" key="2">
    <source>
        <dbReference type="Proteomes" id="UP001325248"/>
    </source>
</evidence>
<evidence type="ECO:0008006" key="3">
    <source>
        <dbReference type="Google" id="ProtNLM"/>
    </source>
</evidence>
<gene>
    <name evidence="1" type="ORF">BLCOC_18050</name>
</gene>
<dbReference type="SUPFAM" id="SSF46689">
    <property type="entry name" value="Homeodomain-like"/>
    <property type="match status" value="1"/>
</dbReference>
<proteinExistence type="predicted"/>
<dbReference type="Gene3D" id="1.10.10.60">
    <property type="entry name" value="Homeodomain-like"/>
    <property type="match status" value="1"/>
</dbReference>
<protein>
    <recommendedName>
        <fullName evidence="3">TetR family transcriptional regulator</fullName>
    </recommendedName>
</protein>